<dbReference type="AlphaFoldDB" id="A0A1F7USK8"/>
<dbReference type="GO" id="GO:0006433">
    <property type="term" value="P:prolyl-tRNA aminoacylation"/>
    <property type="evidence" value="ECO:0007669"/>
    <property type="project" value="InterPro"/>
</dbReference>
<evidence type="ECO:0000256" key="2">
    <source>
        <dbReference type="ARBA" id="ARBA00019110"/>
    </source>
</evidence>
<organism evidence="11 12">
    <name type="scientific">Candidatus Uhrbacteria bacterium RIFCSPLOWO2_01_FULL_47_24</name>
    <dbReference type="NCBI Taxonomy" id="1802401"/>
    <lineage>
        <taxon>Bacteria</taxon>
        <taxon>Candidatus Uhriibacteriota</taxon>
    </lineage>
</organism>
<comment type="caution">
    <text evidence="11">The sequence shown here is derived from an EMBL/GenBank/DDBJ whole genome shotgun (WGS) entry which is preliminary data.</text>
</comment>
<dbReference type="CDD" id="cd00779">
    <property type="entry name" value="ProRS_core_prok"/>
    <property type="match status" value="1"/>
</dbReference>
<dbReference type="SUPFAM" id="SSF55681">
    <property type="entry name" value="Class II aaRS and biotin synthetases"/>
    <property type="match status" value="1"/>
</dbReference>
<evidence type="ECO:0000256" key="6">
    <source>
        <dbReference type="ARBA" id="ARBA00022917"/>
    </source>
</evidence>
<keyword evidence="6" id="KW-0648">Protein biosynthesis</keyword>
<dbReference type="Gene3D" id="3.30.930.10">
    <property type="entry name" value="Bira Bifunctional Protein, Domain 2"/>
    <property type="match status" value="1"/>
</dbReference>
<keyword evidence="3" id="KW-0436">Ligase</keyword>
<feature type="domain" description="Aminoacyl-transfer RNA synthetases class-II family profile" evidence="10">
    <location>
        <begin position="38"/>
        <end position="316"/>
    </location>
</feature>
<keyword evidence="5" id="KW-0067">ATP-binding</keyword>
<dbReference type="CDD" id="cd00861">
    <property type="entry name" value="ProRS_anticodon_short"/>
    <property type="match status" value="1"/>
</dbReference>
<dbReference type="GO" id="GO:0004827">
    <property type="term" value="F:proline-tRNA ligase activity"/>
    <property type="evidence" value="ECO:0007669"/>
    <property type="project" value="UniProtKB-EC"/>
</dbReference>
<evidence type="ECO:0000256" key="3">
    <source>
        <dbReference type="ARBA" id="ARBA00022598"/>
    </source>
</evidence>
<accession>A0A1F7USK8</accession>
<evidence type="ECO:0000256" key="7">
    <source>
        <dbReference type="ARBA" id="ARBA00023146"/>
    </source>
</evidence>
<dbReference type="InterPro" id="IPR002316">
    <property type="entry name" value="Pro-tRNA-ligase_IIa"/>
</dbReference>
<evidence type="ECO:0000256" key="9">
    <source>
        <dbReference type="ARBA" id="ARBA00047671"/>
    </source>
</evidence>
<evidence type="ECO:0000259" key="10">
    <source>
        <dbReference type="PROSITE" id="PS50862"/>
    </source>
</evidence>
<dbReference type="InterPro" id="IPR045864">
    <property type="entry name" value="aa-tRNA-synth_II/BPL/LPL"/>
</dbReference>
<dbReference type="Pfam" id="PF00587">
    <property type="entry name" value="tRNA-synt_2b"/>
    <property type="match status" value="1"/>
</dbReference>
<sequence>MHQSELFSKASREAPSDEVSVNAKLLSRAGFIDKLMAGAYSYLPLGLRVLKNIENIIRTEMNELGGQEVLLPSLQPKENWEATGRWKDPGREVMFQLKGRGDREYGLGWTHEEIVTPLAKKFISSYKDLPRAVYQIQTKFRDEPRAKSGLLRGREFIMKDLYSFHTDEQDLIKFYDKARVAYSRIFKSVGLNALQVEASGGAFSKYSHEFQVVTPAGEDIVIRCEVCDFAQNREISEVEGGGACPRCGKKVTAERAIEVGNIFQLKDRFSQAFRLTYKDETGKDHPVLMGCYGIGLTRVLGAVVEVHHDEHGIIWPEAVAPFQAHLIALQNVKSVRAGTDKAYGTLQKEGIEVLYDDRLESSAGEKLTDADLIGIPLRLVVSEKTIAAQSIEVKARAEKNTELIKFQDLGKYFKTRKKIYVE</sequence>
<comment type="catalytic activity">
    <reaction evidence="9">
        <text>tRNA(Pro) + L-proline + ATP = L-prolyl-tRNA(Pro) + AMP + diphosphate</text>
        <dbReference type="Rhea" id="RHEA:14305"/>
        <dbReference type="Rhea" id="RHEA-COMP:9700"/>
        <dbReference type="Rhea" id="RHEA-COMP:9702"/>
        <dbReference type="ChEBI" id="CHEBI:30616"/>
        <dbReference type="ChEBI" id="CHEBI:33019"/>
        <dbReference type="ChEBI" id="CHEBI:60039"/>
        <dbReference type="ChEBI" id="CHEBI:78442"/>
        <dbReference type="ChEBI" id="CHEBI:78532"/>
        <dbReference type="ChEBI" id="CHEBI:456215"/>
        <dbReference type="EC" id="6.1.1.15"/>
    </reaction>
</comment>
<evidence type="ECO:0000256" key="5">
    <source>
        <dbReference type="ARBA" id="ARBA00022840"/>
    </source>
</evidence>
<dbReference type="SUPFAM" id="SSF52954">
    <property type="entry name" value="Class II aaRS ABD-related"/>
    <property type="match status" value="1"/>
</dbReference>
<gene>
    <name evidence="11" type="ORF">A3B21_03635</name>
</gene>
<dbReference type="InterPro" id="IPR004154">
    <property type="entry name" value="Anticodon-bd"/>
</dbReference>
<dbReference type="PANTHER" id="PTHR42753:SF2">
    <property type="entry name" value="PROLINE--TRNA LIGASE"/>
    <property type="match status" value="1"/>
</dbReference>
<dbReference type="EC" id="6.1.1.15" evidence="1"/>
<dbReference type="Proteomes" id="UP000176897">
    <property type="component" value="Unassembled WGS sequence"/>
</dbReference>
<dbReference type="GO" id="GO:0005829">
    <property type="term" value="C:cytosol"/>
    <property type="evidence" value="ECO:0007669"/>
    <property type="project" value="TreeGrafter"/>
</dbReference>
<dbReference type="PRINTS" id="PR01046">
    <property type="entry name" value="TRNASYNTHPRO"/>
</dbReference>
<reference evidence="11 12" key="1">
    <citation type="journal article" date="2016" name="Nat. Commun.">
        <title>Thousands of microbial genomes shed light on interconnected biogeochemical processes in an aquifer system.</title>
        <authorList>
            <person name="Anantharaman K."/>
            <person name="Brown C.T."/>
            <person name="Hug L.A."/>
            <person name="Sharon I."/>
            <person name="Castelle C.J."/>
            <person name="Probst A.J."/>
            <person name="Thomas B.C."/>
            <person name="Singh A."/>
            <person name="Wilkins M.J."/>
            <person name="Karaoz U."/>
            <person name="Brodie E.L."/>
            <person name="Williams K.H."/>
            <person name="Hubbard S.S."/>
            <person name="Banfield J.F."/>
        </authorList>
    </citation>
    <scope>NUCLEOTIDE SEQUENCE [LARGE SCALE GENOMIC DNA]</scope>
</reference>
<evidence type="ECO:0000256" key="8">
    <source>
        <dbReference type="ARBA" id="ARBA00029731"/>
    </source>
</evidence>
<dbReference type="InterPro" id="IPR036621">
    <property type="entry name" value="Anticodon-bd_dom_sf"/>
</dbReference>
<dbReference type="PROSITE" id="PS50862">
    <property type="entry name" value="AA_TRNA_LIGASE_II"/>
    <property type="match status" value="1"/>
</dbReference>
<dbReference type="PANTHER" id="PTHR42753">
    <property type="entry name" value="MITOCHONDRIAL RIBOSOME PROTEIN L39/PROLYL-TRNA LIGASE FAMILY MEMBER"/>
    <property type="match status" value="1"/>
</dbReference>
<evidence type="ECO:0000256" key="1">
    <source>
        <dbReference type="ARBA" id="ARBA00012831"/>
    </source>
</evidence>
<dbReference type="InterPro" id="IPR044140">
    <property type="entry name" value="ProRS_anticodon_short"/>
</dbReference>
<dbReference type="EMBL" id="MGEJ01000008">
    <property type="protein sequence ID" value="OGL81282.1"/>
    <property type="molecule type" value="Genomic_DNA"/>
</dbReference>
<dbReference type="Pfam" id="PF03129">
    <property type="entry name" value="HGTP_anticodon"/>
    <property type="match status" value="1"/>
</dbReference>
<dbReference type="GO" id="GO:0005524">
    <property type="term" value="F:ATP binding"/>
    <property type="evidence" value="ECO:0007669"/>
    <property type="project" value="UniProtKB-KW"/>
</dbReference>
<protein>
    <recommendedName>
        <fullName evidence="2">Proline--tRNA ligase</fullName>
        <ecNumber evidence="1">6.1.1.15</ecNumber>
    </recommendedName>
    <alternativeName>
        <fullName evidence="8">Prolyl-tRNA synthetase</fullName>
    </alternativeName>
</protein>
<dbReference type="Gene3D" id="3.40.50.800">
    <property type="entry name" value="Anticodon-binding domain"/>
    <property type="match status" value="1"/>
</dbReference>
<name>A0A1F7USK8_9BACT</name>
<dbReference type="InterPro" id="IPR006195">
    <property type="entry name" value="aa-tRNA-synth_II"/>
</dbReference>
<keyword evidence="4" id="KW-0547">Nucleotide-binding</keyword>
<keyword evidence="7" id="KW-0030">Aminoacyl-tRNA synthetase</keyword>
<evidence type="ECO:0000313" key="11">
    <source>
        <dbReference type="EMBL" id="OGL81282.1"/>
    </source>
</evidence>
<dbReference type="InterPro" id="IPR050062">
    <property type="entry name" value="Pro-tRNA_synthetase"/>
</dbReference>
<proteinExistence type="predicted"/>
<dbReference type="InterPro" id="IPR002314">
    <property type="entry name" value="aa-tRNA-synt_IIb"/>
</dbReference>
<evidence type="ECO:0000256" key="4">
    <source>
        <dbReference type="ARBA" id="ARBA00022741"/>
    </source>
</evidence>
<dbReference type="STRING" id="1802401.A3B21_03635"/>
<dbReference type="InterPro" id="IPR033730">
    <property type="entry name" value="ProRS_core_prok"/>
</dbReference>
<evidence type="ECO:0000313" key="12">
    <source>
        <dbReference type="Proteomes" id="UP000176897"/>
    </source>
</evidence>